<evidence type="ECO:0000256" key="1">
    <source>
        <dbReference type="SAM" id="MobiDB-lite"/>
    </source>
</evidence>
<keyword evidence="3" id="KW-1185">Reference proteome</keyword>
<comment type="caution">
    <text evidence="2">The sequence shown here is derived from an EMBL/GenBank/DDBJ whole genome shotgun (WGS) entry which is preliminary data.</text>
</comment>
<feature type="compositionally biased region" description="Basic residues" evidence="1">
    <location>
        <begin position="1"/>
        <end position="10"/>
    </location>
</feature>
<evidence type="ECO:0000313" key="2">
    <source>
        <dbReference type="EMBL" id="MCI21926.1"/>
    </source>
</evidence>
<proteinExistence type="predicted"/>
<name>A0A392QEI4_9FABA</name>
<dbReference type="Proteomes" id="UP000265520">
    <property type="component" value="Unassembled WGS sequence"/>
</dbReference>
<dbReference type="EMBL" id="LXQA010127542">
    <property type="protein sequence ID" value="MCI21926.1"/>
    <property type="molecule type" value="Genomic_DNA"/>
</dbReference>
<feature type="region of interest" description="Disordered" evidence="1">
    <location>
        <begin position="1"/>
        <end position="29"/>
    </location>
</feature>
<sequence length="97" mass="11148">MGSKKKRKAEKKASGERSSKKKQVIIASESEEDVEADVQDIVTYEKKRIRGKRIPANIPSAPMDNISFHSGESAQKWKFVYQRRIAQERELNQEALE</sequence>
<accession>A0A392QEI4</accession>
<reference evidence="2 3" key="1">
    <citation type="journal article" date="2018" name="Front. Plant Sci.">
        <title>Red Clover (Trifolium pratense) and Zigzag Clover (T. medium) - A Picture of Genomic Similarities and Differences.</title>
        <authorList>
            <person name="Dluhosova J."/>
            <person name="Istvanek J."/>
            <person name="Nedelnik J."/>
            <person name="Repkova J."/>
        </authorList>
    </citation>
    <scope>NUCLEOTIDE SEQUENCE [LARGE SCALE GENOMIC DNA]</scope>
    <source>
        <strain evidence="3">cv. 10/8</strain>
        <tissue evidence="2">Leaf</tissue>
    </source>
</reference>
<protein>
    <submittedName>
        <fullName evidence="2">Envelope-like protein</fullName>
    </submittedName>
</protein>
<organism evidence="2 3">
    <name type="scientific">Trifolium medium</name>
    <dbReference type="NCBI Taxonomy" id="97028"/>
    <lineage>
        <taxon>Eukaryota</taxon>
        <taxon>Viridiplantae</taxon>
        <taxon>Streptophyta</taxon>
        <taxon>Embryophyta</taxon>
        <taxon>Tracheophyta</taxon>
        <taxon>Spermatophyta</taxon>
        <taxon>Magnoliopsida</taxon>
        <taxon>eudicotyledons</taxon>
        <taxon>Gunneridae</taxon>
        <taxon>Pentapetalae</taxon>
        <taxon>rosids</taxon>
        <taxon>fabids</taxon>
        <taxon>Fabales</taxon>
        <taxon>Fabaceae</taxon>
        <taxon>Papilionoideae</taxon>
        <taxon>50 kb inversion clade</taxon>
        <taxon>NPAAA clade</taxon>
        <taxon>Hologalegina</taxon>
        <taxon>IRL clade</taxon>
        <taxon>Trifolieae</taxon>
        <taxon>Trifolium</taxon>
    </lineage>
</organism>
<evidence type="ECO:0000313" key="3">
    <source>
        <dbReference type="Proteomes" id="UP000265520"/>
    </source>
</evidence>
<feature type="non-terminal residue" evidence="2">
    <location>
        <position position="97"/>
    </location>
</feature>
<dbReference type="AlphaFoldDB" id="A0A392QEI4"/>